<dbReference type="SUPFAM" id="SSF52833">
    <property type="entry name" value="Thioredoxin-like"/>
    <property type="match status" value="1"/>
</dbReference>
<keyword evidence="3" id="KW-1015">Disulfide bond</keyword>
<keyword evidence="5" id="KW-0732">Signal</keyword>
<sequence length="169" mass="19215">MKKVVTALAIVSVLVVAFSFTSCNSETEFSKESLETRLTTIDNKDISFEEILKENHGKAIVIDVWASWCSDCIKSMPEVKELKAKFPEVAFVNLSCDKTYDAWRVGIEKHEVTGENYLIKDGMKGAFGKSIKLDWIPRFIVVDKDGKIVLFRAIEKDFDKIRETLEKAK</sequence>
<evidence type="ECO:0000259" key="6">
    <source>
        <dbReference type="PROSITE" id="PS51352"/>
    </source>
</evidence>
<name>A0A1H6UAB0_9FLAO</name>
<evidence type="ECO:0000313" key="8">
    <source>
        <dbReference type="Proteomes" id="UP000199702"/>
    </source>
</evidence>
<evidence type="ECO:0000256" key="5">
    <source>
        <dbReference type="SAM" id="SignalP"/>
    </source>
</evidence>
<dbReference type="RefSeq" id="WP_091311969.1">
    <property type="nucleotide sequence ID" value="NZ_CBCSJU010000004.1"/>
</dbReference>
<dbReference type="PROSITE" id="PS51352">
    <property type="entry name" value="THIOREDOXIN_2"/>
    <property type="match status" value="1"/>
</dbReference>
<dbReference type="PROSITE" id="PS51257">
    <property type="entry name" value="PROKAR_LIPOPROTEIN"/>
    <property type="match status" value="1"/>
</dbReference>
<dbReference type="STRING" id="402734.SAMN05660918_1839"/>
<dbReference type="InterPro" id="IPR013766">
    <property type="entry name" value="Thioredoxin_domain"/>
</dbReference>
<keyword evidence="8" id="KW-1185">Reference proteome</keyword>
<organism evidence="7 8">
    <name type="scientific">Flavobacterium terrigena</name>
    <dbReference type="NCBI Taxonomy" id="402734"/>
    <lineage>
        <taxon>Bacteria</taxon>
        <taxon>Pseudomonadati</taxon>
        <taxon>Bacteroidota</taxon>
        <taxon>Flavobacteriia</taxon>
        <taxon>Flavobacteriales</taxon>
        <taxon>Flavobacteriaceae</taxon>
        <taxon>Flavobacterium</taxon>
    </lineage>
</organism>
<evidence type="ECO:0000256" key="1">
    <source>
        <dbReference type="ARBA" id="ARBA00004196"/>
    </source>
</evidence>
<reference evidence="8" key="1">
    <citation type="submission" date="2016-10" db="EMBL/GenBank/DDBJ databases">
        <authorList>
            <person name="Varghese N."/>
            <person name="Submissions S."/>
        </authorList>
    </citation>
    <scope>NUCLEOTIDE SEQUENCE [LARGE SCALE GENOMIC DNA]</scope>
    <source>
        <strain evidence="8">DSM 17934</strain>
    </source>
</reference>
<dbReference type="AlphaFoldDB" id="A0A1H6UAB0"/>
<dbReference type="Pfam" id="PF13905">
    <property type="entry name" value="Thioredoxin_8"/>
    <property type="match status" value="1"/>
</dbReference>
<accession>A0A1H6UAB0</accession>
<protein>
    <submittedName>
        <fullName evidence="7">Thioredoxin-like</fullName>
    </submittedName>
</protein>
<evidence type="ECO:0000256" key="4">
    <source>
        <dbReference type="ARBA" id="ARBA00023284"/>
    </source>
</evidence>
<dbReference type="EMBL" id="FNYA01000004">
    <property type="protein sequence ID" value="SEI89323.1"/>
    <property type="molecule type" value="Genomic_DNA"/>
</dbReference>
<dbReference type="Gene3D" id="3.40.30.10">
    <property type="entry name" value="Glutaredoxin"/>
    <property type="match status" value="1"/>
</dbReference>
<dbReference type="InterPro" id="IPR012336">
    <property type="entry name" value="Thioredoxin-like_fold"/>
</dbReference>
<dbReference type="InterPro" id="IPR036249">
    <property type="entry name" value="Thioredoxin-like_sf"/>
</dbReference>
<keyword evidence="4" id="KW-0676">Redox-active center</keyword>
<dbReference type="CDD" id="cd02966">
    <property type="entry name" value="TlpA_like_family"/>
    <property type="match status" value="1"/>
</dbReference>
<evidence type="ECO:0000313" key="7">
    <source>
        <dbReference type="EMBL" id="SEI89323.1"/>
    </source>
</evidence>
<dbReference type="PANTHER" id="PTHR42852">
    <property type="entry name" value="THIOL:DISULFIDE INTERCHANGE PROTEIN DSBE"/>
    <property type="match status" value="1"/>
</dbReference>
<feature type="signal peptide" evidence="5">
    <location>
        <begin position="1"/>
        <end position="24"/>
    </location>
</feature>
<dbReference type="GO" id="GO:0017004">
    <property type="term" value="P:cytochrome complex assembly"/>
    <property type="evidence" value="ECO:0007669"/>
    <property type="project" value="UniProtKB-KW"/>
</dbReference>
<comment type="subcellular location">
    <subcellularLocation>
        <location evidence="1">Cell envelope</location>
    </subcellularLocation>
</comment>
<dbReference type="GO" id="GO:0030313">
    <property type="term" value="C:cell envelope"/>
    <property type="evidence" value="ECO:0007669"/>
    <property type="project" value="UniProtKB-SubCell"/>
</dbReference>
<proteinExistence type="predicted"/>
<dbReference type="InterPro" id="IPR050553">
    <property type="entry name" value="Thioredoxin_ResA/DsbE_sf"/>
</dbReference>
<dbReference type="OrthoDB" id="1098640at2"/>
<feature type="domain" description="Thioredoxin" evidence="6">
    <location>
        <begin position="27"/>
        <end position="169"/>
    </location>
</feature>
<keyword evidence="2" id="KW-0201">Cytochrome c-type biogenesis</keyword>
<feature type="chain" id="PRO_5011434098" evidence="5">
    <location>
        <begin position="25"/>
        <end position="169"/>
    </location>
</feature>
<gene>
    <name evidence="7" type="ORF">SAMN05660918_1839</name>
</gene>
<evidence type="ECO:0000256" key="2">
    <source>
        <dbReference type="ARBA" id="ARBA00022748"/>
    </source>
</evidence>
<dbReference type="PANTHER" id="PTHR42852:SF6">
    <property type="entry name" value="THIOL:DISULFIDE INTERCHANGE PROTEIN DSBE"/>
    <property type="match status" value="1"/>
</dbReference>
<evidence type="ECO:0000256" key="3">
    <source>
        <dbReference type="ARBA" id="ARBA00023157"/>
    </source>
</evidence>
<dbReference type="Proteomes" id="UP000199702">
    <property type="component" value="Unassembled WGS sequence"/>
</dbReference>